<feature type="compositionally biased region" description="Acidic residues" evidence="1">
    <location>
        <begin position="424"/>
        <end position="441"/>
    </location>
</feature>
<protein>
    <recommendedName>
        <fullName evidence="4">F-box domain-containing protein</fullName>
    </recommendedName>
</protein>
<proteinExistence type="predicted"/>
<dbReference type="Proteomes" id="UP001221757">
    <property type="component" value="Unassembled WGS sequence"/>
</dbReference>
<accession>A0AAD7GIT6</accession>
<dbReference type="EMBL" id="JARKIE010000033">
    <property type="protein sequence ID" value="KAJ7696734.1"/>
    <property type="molecule type" value="Genomic_DNA"/>
</dbReference>
<dbReference type="AlphaFoldDB" id="A0AAD7GIT6"/>
<evidence type="ECO:0000313" key="3">
    <source>
        <dbReference type="Proteomes" id="UP001221757"/>
    </source>
</evidence>
<dbReference type="Gene3D" id="3.80.10.10">
    <property type="entry name" value="Ribonuclease Inhibitor"/>
    <property type="match status" value="1"/>
</dbReference>
<reference evidence="2" key="1">
    <citation type="submission" date="2023-03" db="EMBL/GenBank/DDBJ databases">
        <title>Massive genome expansion in bonnet fungi (Mycena s.s.) driven by repeated elements and novel gene families across ecological guilds.</title>
        <authorList>
            <consortium name="Lawrence Berkeley National Laboratory"/>
            <person name="Harder C.B."/>
            <person name="Miyauchi S."/>
            <person name="Viragh M."/>
            <person name="Kuo A."/>
            <person name="Thoen E."/>
            <person name="Andreopoulos B."/>
            <person name="Lu D."/>
            <person name="Skrede I."/>
            <person name="Drula E."/>
            <person name="Henrissat B."/>
            <person name="Morin E."/>
            <person name="Kohler A."/>
            <person name="Barry K."/>
            <person name="LaButti K."/>
            <person name="Morin E."/>
            <person name="Salamov A."/>
            <person name="Lipzen A."/>
            <person name="Mereny Z."/>
            <person name="Hegedus B."/>
            <person name="Baldrian P."/>
            <person name="Stursova M."/>
            <person name="Weitz H."/>
            <person name="Taylor A."/>
            <person name="Grigoriev I.V."/>
            <person name="Nagy L.G."/>
            <person name="Martin F."/>
            <person name="Kauserud H."/>
        </authorList>
    </citation>
    <scope>NUCLEOTIDE SEQUENCE</scope>
    <source>
        <strain evidence="2">CBHHK067</strain>
    </source>
</reference>
<evidence type="ECO:0000256" key="1">
    <source>
        <dbReference type="SAM" id="MobiDB-lite"/>
    </source>
</evidence>
<gene>
    <name evidence="2" type="ORF">B0H17DRAFT_1052851</name>
</gene>
<sequence length="488" mass="55114">MSVWMSLPVETWLEISHLVRSSSLQDLADLCLTCSQLMCIARPILYCDVTLMSTAEVEPNLAAAATFSLLARDEDLARSVRKLTLDAAEDQELDINQTPILVHIASLKNMTQLKSLTATGAIFRYADEDLKAEFIETLSGLPLEEINFPCPGDCFYHFSEDQFAKIANLKSIACYSENDEHEYFGPRCLRLLSMSTSSLTSLSLWVTYIGDWSDEVFAMRFPLLRSLTIDIWDEGMHTPSGFDDFLLAHHENLEHLDMGHTPCAAVLPAALIFGADLLRPNLLPNLRSFKGHCQNVEMMAQAGMRCLTDTLTKLGVGLIEDPQRAVNQMFDALQARGCMGALKELDFDLFQWQDDEREAIPVFIFRCGEICGPSLETWKGLIPFIWTWTPEELAGFFSAFPKLRVIWFANDPLVFGPPQMRGDEEGEEGEGEEDESEEPRDFEDYFRVLAEKCGSLEEVWVTWGHKKSYWMIERGPGSRIVIRGGDED</sequence>
<dbReference type="SUPFAM" id="SSF52047">
    <property type="entry name" value="RNI-like"/>
    <property type="match status" value="1"/>
</dbReference>
<comment type="caution">
    <text evidence="2">The sequence shown here is derived from an EMBL/GenBank/DDBJ whole genome shotgun (WGS) entry which is preliminary data.</text>
</comment>
<dbReference type="InterPro" id="IPR032675">
    <property type="entry name" value="LRR_dom_sf"/>
</dbReference>
<keyword evidence="3" id="KW-1185">Reference proteome</keyword>
<feature type="region of interest" description="Disordered" evidence="1">
    <location>
        <begin position="417"/>
        <end position="441"/>
    </location>
</feature>
<organism evidence="2 3">
    <name type="scientific">Mycena rosella</name>
    <name type="common">Pink bonnet</name>
    <name type="synonym">Agaricus rosellus</name>
    <dbReference type="NCBI Taxonomy" id="1033263"/>
    <lineage>
        <taxon>Eukaryota</taxon>
        <taxon>Fungi</taxon>
        <taxon>Dikarya</taxon>
        <taxon>Basidiomycota</taxon>
        <taxon>Agaricomycotina</taxon>
        <taxon>Agaricomycetes</taxon>
        <taxon>Agaricomycetidae</taxon>
        <taxon>Agaricales</taxon>
        <taxon>Marasmiineae</taxon>
        <taxon>Mycenaceae</taxon>
        <taxon>Mycena</taxon>
    </lineage>
</organism>
<evidence type="ECO:0008006" key="4">
    <source>
        <dbReference type="Google" id="ProtNLM"/>
    </source>
</evidence>
<evidence type="ECO:0000313" key="2">
    <source>
        <dbReference type="EMBL" id="KAJ7696734.1"/>
    </source>
</evidence>
<name>A0AAD7GIT6_MYCRO</name>